<dbReference type="Pfam" id="PF02260">
    <property type="entry name" value="FATC"/>
    <property type="match status" value="1"/>
</dbReference>
<dbReference type="Proteomes" id="UP000179807">
    <property type="component" value="Unassembled WGS sequence"/>
</dbReference>
<dbReference type="InterPro" id="IPR011989">
    <property type="entry name" value="ARM-like"/>
</dbReference>
<evidence type="ECO:0000259" key="6">
    <source>
        <dbReference type="PROSITE" id="PS50290"/>
    </source>
</evidence>
<dbReference type="GO" id="GO:0005634">
    <property type="term" value="C:nucleus"/>
    <property type="evidence" value="ECO:0007669"/>
    <property type="project" value="TreeGrafter"/>
</dbReference>
<dbReference type="Pfam" id="PF02259">
    <property type="entry name" value="FAT"/>
    <property type="match status" value="1"/>
</dbReference>
<dbReference type="CDD" id="cd05169">
    <property type="entry name" value="PIKKc_TOR"/>
    <property type="match status" value="1"/>
</dbReference>
<proteinExistence type="inferred from homology"/>
<comment type="similarity">
    <text evidence="5">Belongs to the PI3/PI4-kinase family.</text>
</comment>
<keyword evidence="4 5" id="KW-0067">ATP-binding</keyword>
<dbReference type="VEuPathDB" id="TrichDB:TRFO_16089"/>
<dbReference type="InterPro" id="IPR024585">
    <property type="entry name" value="mTOR_dom"/>
</dbReference>
<dbReference type="GO" id="GO:0016242">
    <property type="term" value="P:negative regulation of macroautophagy"/>
    <property type="evidence" value="ECO:0007669"/>
    <property type="project" value="TreeGrafter"/>
</dbReference>
<dbReference type="SMART" id="SM00146">
    <property type="entry name" value="PI3Kc"/>
    <property type="match status" value="1"/>
</dbReference>
<dbReference type="InterPro" id="IPR003151">
    <property type="entry name" value="PIK-rel_kinase_FAT"/>
</dbReference>
<dbReference type="InterPro" id="IPR050517">
    <property type="entry name" value="DDR_Repair_Kinase"/>
</dbReference>
<evidence type="ECO:0000256" key="5">
    <source>
        <dbReference type="RuleBase" id="RU364109"/>
    </source>
</evidence>
<dbReference type="PROSITE" id="PS00916">
    <property type="entry name" value="PI3_4_KINASE_2"/>
    <property type="match status" value="1"/>
</dbReference>
<dbReference type="RefSeq" id="XP_068366801.1">
    <property type="nucleotide sequence ID" value="XM_068498773.1"/>
</dbReference>
<dbReference type="Gene3D" id="1.25.10.10">
    <property type="entry name" value="Leucine-rich Repeat Variant"/>
    <property type="match status" value="2"/>
</dbReference>
<sequence>MNVSSLPVPSTCAEMIKAYEDYYHVFYLEMVRMSNSNFNSYVQNYIDLIRQMVKSTSPPNKIRAAIGIISLHVFGYDNFDQLIRLFDCLLPQVDLEYVKFTSWCSGTLIHHPGIEQSRYFSHLFVRLCGWASSRGRRARYLAAAHMINALAISAGSNVVVFYPTLQSIIWLLVSHESSQVLKATAEAVYNFAIAVIRYARSDFNEFMTFFFQVASKLLSFGDSIRAYAALLLFKGLINASPEFFNSKFLMLYSIIVEDEEDKPLLVRNSAYQVICSLSQVDPVGFVNNFAEEVLERTDELIVEFPSEVVESLCLLLRTIPDFLFSRLNDLRKFVDDLVSISFSPFLLLTTMFKAFKEAVLPLDNNLIYKLINYPITEDFQEFIITSCSYLKSPSFNSQLSKRLLEELKKTNPLLTLNILANVPPEVLVDKEELLKAIDSISSPNLPTRQAAPKAIFNVARQCEKVSFNELIERLFHVVLYDSSLDVRAAALNVLYENVDKSFASPANMKFIQVFVNDDAVTVRRIALRILAKLVPFNPVGVASITRSAMLDVFFVIRRVPSIRQRSRVARILPDLVRASEKTITVYSEGFMDVAIEAFKKHDEIMRNKDYFANFLEVRSYYRFLIGIINALAILAPLDPPQVAKHADILIEFLCSVLAPENNRNLLLSILDLLFVLLRPPASNVLYRAKAPLIMSSCSSLLATTDSRKERMALLKVIGALGVLEVHQNRLPIARTSPPNIEESITKQFFHPGDNEDFIDDSWLIQDELHEQYEAVFSAGSVLEIFADDTLKEFHEEAVQALVNILALPNVSLLAQLDSFVTRLLDVLRTCNISELKTYMPLFATLVQNCKSDITPFIKESLEIIIEKFCPELALEFITVILAFLNSVKDAFSPYASQAICLLIGCLDNSKTCDAYLSKSVLNAFSSLGIYASDLLYLIVPQICDAIECEQSLPKVRVLAFQTLSNLMRSVDLFHYLGPIMRALTYGLFHSDEKTVRASFEFLYVILKTQGSNFIKSAEPVINTIRVCHMETKELNEIINDVQKGVYSDRYKPLPVSKKATKKQTRAANANIIFSEEAITMKAMTPSIGREQHLEQWLTSFMLTIINNSPSPSIRACTTLATNYSPLANKLFCVAFLSCWRLLSDKAKSQITKSFSDLLTASGTYDTVNHEIIRLLFFMDKVEKPIGIEIESLLQSSIRYGGAAFALHLVDREYENNPEDVKRASLIIDLYARLGSWPNAIGTWEKSRMKYSTLFQNQLEILTKLRMWDQVEPSHREKFFRVKDFGSFCGLTQSLASLANWEEIMKFYETFKNLKIHQKLQVSSYFAEAAMKLGQWDTLNDILQYSPEDSFICKMMAAMMALHNHENDSVENFIEEGFSLIASRPINFISDNQQVHQETILQCQKLVEILEMTHWNKNEYRAQIEEVWNERLKTAPRDFDLWFGILSNRINFTRIIDTNLIKFFSMKSATLGTKLHNNAFESLFPSFRLDDTLSYDNSKLMDTINSPDLVKVCSVVAHWNTGEKSRALEEMDSLIRVLSGSLLHECLFIYSNWILDFNNDSYDTLQTAYKCLKRIITDTSPSGKPVYNDPSSPIGDNKSMIRMRRHTSETLNGLILPVQSFRDLLASSTTINVEIIRKWADVNFALSNIDKGGSTSYVTNSIDGLTKCISMRPSFPDIVLLLNIFFEHAGKFEVFNSTAHKCIETLPPKLLLQASPQLLVQLSHNSQNVSNFVHAIVNELLTEHFHELIFSIIVLTKSPNLNRSMAANDIIDEFTVTHPREYVEVILIRKCLLRAAVTMSENMLTLVSDSIDHIRHNKLNKMRTKLSQVTKLIKPERAKCPMDRDFQKSHHDEILKLEKLLQEISFSTTKDNSTSNNMVNNITSNNMNYDNTTNNVNGVVNGVTSSKVDNKESNIEKLLEWCRNNQNILTEELKNIRTIQMSAISPELFRRSDFLLSVFGTYKPFKPVNRIEYFVGQFKVYMSKQQPKDVVVKGSDGKFYQYLLKGHEDLRLDERIMQFFRLINSLLSKESCFEGNSIQTICVIPLSHSHGLVQWVPGTETLRNIVEDYRRLHQIDPTREYEIANTLSVTNFDYLPPINKMQIIEKVFAEVPDNDIASSFWLKAGSAEAWFKKTNSFSISTAITSIVGYVIGLGDRHPSNLLIDRSNGKVVHIDFGDCFERAMVRRLLPEVVPFRLTRMIVKAFGPSGVDGLFRSSFINMSNLLRENARVLVMVLSVFVHEPLSAPEEAGTSLDQASLNSSLETREMKPKDLIASSVEMRKRVMQKLTGSDFNENDRMSVEEQASKLIESATNTYNLSRMYSGWCPFW</sequence>
<evidence type="ECO:0000256" key="3">
    <source>
        <dbReference type="ARBA" id="ARBA00022777"/>
    </source>
</evidence>
<keyword evidence="5" id="KW-0723">Serine/threonine-protein kinase</keyword>
<evidence type="ECO:0000313" key="9">
    <source>
        <dbReference type="EMBL" id="OHT13665.1"/>
    </source>
</evidence>
<dbReference type="GO" id="GO:0031931">
    <property type="term" value="C:TORC1 complex"/>
    <property type="evidence" value="ECO:0007669"/>
    <property type="project" value="TreeGrafter"/>
</dbReference>
<dbReference type="OrthoDB" id="381190at2759"/>
<dbReference type="GO" id="GO:0005737">
    <property type="term" value="C:cytoplasm"/>
    <property type="evidence" value="ECO:0007669"/>
    <property type="project" value="TreeGrafter"/>
</dbReference>
<dbReference type="PROSITE" id="PS51189">
    <property type="entry name" value="FAT"/>
    <property type="match status" value="1"/>
</dbReference>
<dbReference type="PROSITE" id="PS51190">
    <property type="entry name" value="FATC"/>
    <property type="match status" value="1"/>
</dbReference>
<dbReference type="InterPro" id="IPR003152">
    <property type="entry name" value="FATC_dom"/>
</dbReference>
<dbReference type="SMART" id="SM01343">
    <property type="entry name" value="FATC"/>
    <property type="match status" value="1"/>
</dbReference>
<name>A0A1J4KQV1_9EUKA</name>
<organism evidence="9 10">
    <name type="scientific">Tritrichomonas foetus</name>
    <dbReference type="NCBI Taxonomy" id="1144522"/>
    <lineage>
        <taxon>Eukaryota</taxon>
        <taxon>Metamonada</taxon>
        <taxon>Parabasalia</taxon>
        <taxon>Tritrichomonadida</taxon>
        <taxon>Tritrichomonadidae</taxon>
        <taxon>Tritrichomonas</taxon>
    </lineage>
</organism>
<gene>
    <name evidence="9" type="ORF">TRFO_16089</name>
</gene>
<comment type="catalytic activity">
    <reaction evidence="5">
        <text>L-threonyl-[protein] + ATP = O-phospho-L-threonyl-[protein] + ADP + H(+)</text>
        <dbReference type="Rhea" id="RHEA:46608"/>
        <dbReference type="Rhea" id="RHEA-COMP:11060"/>
        <dbReference type="Rhea" id="RHEA-COMP:11605"/>
        <dbReference type="ChEBI" id="CHEBI:15378"/>
        <dbReference type="ChEBI" id="CHEBI:30013"/>
        <dbReference type="ChEBI" id="CHEBI:30616"/>
        <dbReference type="ChEBI" id="CHEBI:61977"/>
        <dbReference type="ChEBI" id="CHEBI:456216"/>
        <dbReference type="EC" id="2.7.11.1"/>
    </reaction>
</comment>
<keyword evidence="1 5" id="KW-0808">Transferase</keyword>
<feature type="domain" description="FAT" evidence="7">
    <location>
        <begin position="1225"/>
        <end position="1757"/>
    </location>
</feature>
<dbReference type="SUPFAM" id="SSF56112">
    <property type="entry name" value="Protein kinase-like (PK-like)"/>
    <property type="match status" value="1"/>
</dbReference>
<dbReference type="PROSITE" id="PS50290">
    <property type="entry name" value="PI3_4_KINASE_3"/>
    <property type="match status" value="1"/>
</dbReference>
<evidence type="ECO:0000259" key="8">
    <source>
        <dbReference type="PROSITE" id="PS51190"/>
    </source>
</evidence>
<dbReference type="InterPro" id="IPR011009">
    <property type="entry name" value="Kinase-like_dom_sf"/>
</dbReference>
<dbReference type="InterPro" id="IPR000403">
    <property type="entry name" value="PI3/4_kinase_cat_dom"/>
</dbReference>
<dbReference type="GO" id="GO:0004674">
    <property type="term" value="F:protein serine/threonine kinase activity"/>
    <property type="evidence" value="ECO:0007669"/>
    <property type="project" value="UniProtKB-KW"/>
</dbReference>
<accession>A0A1J4KQV1</accession>
<dbReference type="Pfam" id="PF00454">
    <property type="entry name" value="PI3_PI4_kinase"/>
    <property type="match status" value="1"/>
</dbReference>
<dbReference type="FunFam" id="3.30.1010.10:FF:000025">
    <property type="entry name" value="PIKK family atypical protein kinase"/>
    <property type="match status" value="1"/>
</dbReference>
<dbReference type="FunFam" id="1.10.1070.11:FF:000029">
    <property type="entry name" value="Serine/threonine-protein kinase TOR"/>
    <property type="match status" value="1"/>
</dbReference>
<evidence type="ECO:0000256" key="1">
    <source>
        <dbReference type="ARBA" id="ARBA00022679"/>
    </source>
</evidence>
<keyword evidence="3 5" id="KW-0418">Kinase</keyword>
<dbReference type="InterPro" id="IPR014009">
    <property type="entry name" value="PIK_FAT"/>
</dbReference>
<dbReference type="InterPro" id="IPR026683">
    <property type="entry name" value="TOR_cat"/>
</dbReference>
<feature type="domain" description="FATC" evidence="8">
    <location>
        <begin position="2295"/>
        <end position="2327"/>
    </location>
</feature>
<evidence type="ECO:0000259" key="7">
    <source>
        <dbReference type="PROSITE" id="PS51189"/>
    </source>
</evidence>
<keyword evidence="2 5" id="KW-0547">Nucleotide-binding</keyword>
<reference evidence="9" key="1">
    <citation type="submission" date="2016-10" db="EMBL/GenBank/DDBJ databases">
        <authorList>
            <person name="Benchimol M."/>
            <person name="Almeida L.G."/>
            <person name="Vasconcelos A.T."/>
            <person name="Perreira-Neves A."/>
            <person name="Rosa I.A."/>
            <person name="Tasca T."/>
            <person name="Bogo M.R."/>
            <person name="de Souza W."/>
        </authorList>
    </citation>
    <scope>NUCLEOTIDE SEQUENCE [LARGE SCALE GENOMIC DNA]</scope>
    <source>
        <strain evidence="9">K</strain>
    </source>
</reference>
<dbReference type="EMBL" id="MLAK01000493">
    <property type="protein sequence ID" value="OHT13665.1"/>
    <property type="molecule type" value="Genomic_DNA"/>
</dbReference>
<dbReference type="PANTHER" id="PTHR11139:SF9">
    <property type="entry name" value="SERINE_THREONINE-PROTEIN KINASE MTOR"/>
    <property type="match status" value="1"/>
</dbReference>
<dbReference type="Pfam" id="PF23593">
    <property type="entry name" value="HEAT_ATR"/>
    <property type="match status" value="1"/>
</dbReference>
<evidence type="ECO:0000313" key="10">
    <source>
        <dbReference type="Proteomes" id="UP000179807"/>
    </source>
</evidence>
<comment type="caution">
    <text evidence="9">The sequence shown here is derived from an EMBL/GenBank/DDBJ whole genome shotgun (WGS) entry which is preliminary data.</text>
</comment>
<feature type="domain" description="PI3K/PI4K catalytic" evidence="6">
    <location>
        <begin position="1973"/>
        <end position="2290"/>
    </location>
</feature>
<dbReference type="InterPro" id="IPR036940">
    <property type="entry name" value="PI3/4_kinase_cat_sf"/>
</dbReference>
<dbReference type="Gene3D" id="3.30.1010.10">
    <property type="entry name" value="Phosphatidylinositol 3-kinase Catalytic Subunit, Chain A, domain 4"/>
    <property type="match status" value="1"/>
</dbReference>
<dbReference type="InterPro" id="IPR057564">
    <property type="entry name" value="HEAT_ATR"/>
</dbReference>
<protein>
    <recommendedName>
        <fullName evidence="5">Serine/threonine-protein kinase TOR</fullName>
        <ecNumber evidence="5">2.7.11.1</ecNumber>
    </recommendedName>
</protein>
<dbReference type="SMART" id="SM01346">
    <property type="entry name" value="DUF3385"/>
    <property type="match status" value="1"/>
</dbReference>
<keyword evidence="10" id="KW-1185">Reference proteome</keyword>
<dbReference type="InterPro" id="IPR018936">
    <property type="entry name" value="PI3/4_kinase_CS"/>
</dbReference>
<dbReference type="GO" id="GO:0005524">
    <property type="term" value="F:ATP binding"/>
    <property type="evidence" value="ECO:0007669"/>
    <property type="project" value="UniProtKB-KW"/>
</dbReference>
<dbReference type="Pfam" id="PF11865">
    <property type="entry name" value="mTOR_dom"/>
    <property type="match status" value="1"/>
</dbReference>
<dbReference type="GeneID" id="94833477"/>
<dbReference type="SUPFAM" id="SSF48371">
    <property type="entry name" value="ARM repeat"/>
    <property type="match status" value="1"/>
</dbReference>
<dbReference type="GO" id="GO:0031929">
    <property type="term" value="P:TOR signaling"/>
    <property type="evidence" value="ECO:0007669"/>
    <property type="project" value="TreeGrafter"/>
</dbReference>
<dbReference type="Gene3D" id="1.10.1070.11">
    <property type="entry name" value="Phosphatidylinositol 3-/4-kinase, catalytic domain"/>
    <property type="match status" value="1"/>
</dbReference>
<dbReference type="GO" id="GO:0031932">
    <property type="term" value="C:TORC2 complex"/>
    <property type="evidence" value="ECO:0007669"/>
    <property type="project" value="TreeGrafter"/>
</dbReference>
<evidence type="ECO:0000256" key="2">
    <source>
        <dbReference type="ARBA" id="ARBA00022741"/>
    </source>
</evidence>
<dbReference type="EC" id="2.7.11.1" evidence="5"/>
<evidence type="ECO:0000256" key="4">
    <source>
        <dbReference type="ARBA" id="ARBA00022840"/>
    </source>
</evidence>
<dbReference type="InterPro" id="IPR016024">
    <property type="entry name" value="ARM-type_fold"/>
</dbReference>
<dbReference type="PANTHER" id="PTHR11139">
    <property type="entry name" value="ATAXIA TELANGIECTASIA MUTATED ATM -RELATED"/>
    <property type="match status" value="1"/>
</dbReference>